<dbReference type="EMBL" id="SSTE01020563">
    <property type="protein sequence ID" value="KAA0033902.1"/>
    <property type="molecule type" value="Genomic_DNA"/>
</dbReference>
<evidence type="ECO:0000256" key="1">
    <source>
        <dbReference type="SAM" id="MobiDB-lite"/>
    </source>
</evidence>
<gene>
    <name evidence="2" type="ORF">E6C27_scaffold43059G00930</name>
</gene>
<proteinExistence type="predicted"/>
<evidence type="ECO:0000313" key="3">
    <source>
        <dbReference type="Proteomes" id="UP000321393"/>
    </source>
</evidence>
<organism evidence="2 3">
    <name type="scientific">Cucumis melo var. makuwa</name>
    <name type="common">Oriental melon</name>
    <dbReference type="NCBI Taxonomy" id="1194695"/>
    <lineage>
        <taxon>Eukaryota</taxon>
        <taxon>Viridiplantae</taxon>
        <taxon>Streptophyta</taxon>
        <taxon>Embryophyta</taxon>
        <taxon>Tracheophyta</taxon>
        <taxon>Spermatophyta</taxon>
        <taxon>Magnoliopsida</taxon>
        <taxon>eudicotyledons</taxon>
        <taxon>Gunneridae</taxon>
        <taxon>Pentapetalae</taxon>
        <taxon>rosids</taxon>
        <taxon>fabids</taxon>
        <taxon>Cucurbitales</taxon>
        <taxon>Cucurbitaceae</taxon>
        <taxon>Benincaseae</taxon>
        <taxon>Cucumis</taxon>
    </lineage>
</organism>
<dbReference type="AlphaFoldDB" id="A0A5A7SRR3"/>
<evidence type="ECO:0000313" key="2">
    <source>
        <dbReference type="EMBL" id="KAA0033902.1"/>
    </source>
</evidence>
<reference evidence="2 3" key="1">
    <citation type="submission" date="2019-08" db="EMBL/GenBank/DDBJ databases">
        <title>Draft genome sequences of two oriental melons (Cucumis melo L. var makuwa).</title>
        <authorList>
            <person name="Kwon S.-Y."/>
        </authorList>
    </citation>
    <scope>NUCLEOTIDE SEQUENCE [LARGE SCALE GENOMIC DNA]</scope>
    <source>
        <strain evidence="3">cv. SW 3</strain>
        <tissue evidence="2">Leaf</tissue>
    </source>
</reference>
<name>A0A5A7SRR3_CUCMM</name>
<sequence>MHDEHTVDSAAEDVETTPGVFESHISERDSDERDDVLLDRLLKKGLSLNVEPSVADVPVTTAHSNESSSSEDILFQHLIILLLQVKKLVNLDVLHQLGHLFDSTLVDNQHSVPDLDPVGDSTGNSGENIADPINENLDTNTDAHGEPIDNCAPRNIEPNVDVPHTETQQPSDFFQGSHVPDIEHDMGPSRNPRMFHIKYVDESAEGFFVHRDLASRIINTLTAEFQALSTSINLLSVRCLEVDSLVRHLKILIPSSSTGAEDEE</sequence>
<feature type="region of interest" description="Disordered" evidence="1">
    <location>
        <begin position="1"/>
        <end position="28"/>
    </location>
</feature>
<dbReference type="Proteomes" id="UP000321393">
    <property type="component" value="Unassembled WGS sequence"/>
</dbReference>
<protein>
    <submittedName>
        <fullName evidence="2">Envelope-like protein</fullName>
    </submittedName>
</protein>
<comment type="caution">
    <text evidence="2">The sequence shown here is derived from an EMBL/GenBank/DDBJ whole genome shotgun (WGS) entry which is preliminary data.</text>
</comment>
<accession>A0A5A7SRR3</accession>